<evidence type="ECO:0000313" key="2">
    <source>
        <dbReference type="EMBL" id="MCA9759793.1"/>
    </source>
</evidence>
<evidence type="ECO:0000259" key="1">
    <source>
        <dbReference type="Pfam" id="PF13860"/>
    </source>
</evidence>
<feature type="non-terminal residue" evidence="2">
    <location>
        <position position="421"/>
    </location>
</feature>
<dbReference type="InterPro" id="IPR025965">
    <property type="entry name" value="FlgD/Vpr_Ig-like"/>
</dbReference>
<gene>
    <name evidence="2" type="ORF">KDA27_28610</name>
</gene>
<comment type="caution">
    <text evidence="2">The sequence shown here is derived from an EMBL/GenBank/DDBJ whole genome shotgun (WGS) entry which is preliminary data.</text>
</comment>
<name>A0A956NI71_UNCEI</name>
<sequence>NYVNSPNQRYLLPDTTGGFFSEFEILPSWRAVEGQGLRHPCMLYVDAFNGGAQPFIEAAFDSLGYEVDRYDYLDATSNWKAPMARWFGGYGSRDDNNGCTIFQLLGYRGILVNSGSSNVPQLMWPEDYGMFSDWLTAHDMDGRYTRQGLLLNGDGMALALQSNSPTLMARLGATLLDSDYASYSGNLESCVRIESPSAMGEAYGTSNSANDYVYDAYGNWCPQQFEFDVIGTSGVGVGNRVYVDGGGFTETEFAQVVTENIVPDGMGYLENYRTILDGVSWHHLAAPDAIGGDRCVSSLDNVAQGAFNELAAAVEWIYDVDYSGLTVLCREYGLGSVSVPGDSHGAMATRLYPSAPNPFAPRTTIRFNLATTGPAELAIYDVAGRRIRTLAQGTLDAGPHDLVWDGTDDAGHSVPSGTYWM</sequence>
<feature type="domain" description="FlgD/Vpr Ig-like" evidence="1">
    <location>
        <begin position="366"/>
        <end position="419"/>
    </location>
</feature>
<protein>
    <recommendedName>
        <fullName evidence="1">FlgD/Vpr Ig-like domain-containing protein</fullName>
    </recommendedName>
</protein>
<reference evidence="2" key="2">
    <citation type="journal article" date="2021" name="Microbiome">
        <title>Successional dynamics and alternative stable states in a saline activated sludge microbial community over 9 years.</title>
        <authorList>
            <person name="Wang Y."/>
            <person name="Ye J."/>
            <person name="Ju F."/>
            <person name="Liu L."/>
            <person name="Boyd J.A."/>
            <person name="Deng Y."/>
            <person name="Parks D.H."/>
            <person name="Jiang X."/>
            <person name="Yin X."/>
            <person name="Woodcroft B.J."/>
            <person name="Tyson G.W."/>
            <person name="Hugenholtz P."/>
            <person name="Polz M.F."/>
            <person name="Zhang T."/>
        </authorList>
    </citation>
    <scope>NUCLEOTIDE SEQUENCE</scope>
    <source>
        <strain evidence="2">HKST-UBA02</strain>
    </source>
</reference>
<feature type="non-terminal residue" evidence="2">
    <location>
        <position position="1"/>
    </location>
</feature>
<proteinExistence type="predicted"/>
<dbReference type="Gene3D" id="2.60.40.4070">
    <property type="match status" value="1"/>
</dbReference>
<dbReference type="AlphaFoldDB" id="A0A956NI71"/>
<dbReference type="Proteomes" id="UP000739538">
    <property type="component" value="Unassembled WGS sequence"/>
</dbReference>
<evidence type="ECO:0000313" key="3">
    <source>
        <dbReference type="Proteomes" id="UP000739538"/>
    </source>
</evidence>
<dbReference type="EMBL" id="JAGQHS010000501">
    <property type="protein sequence ID" value="MCA9759793.1"/>
    <property type="molecule type" value="Genomic_DNA"/>
</dbReference>
<dbReference type="Pfam" id="PF13860">
    <property type="entry name" value="FlgD_ig"/>
    <property type="match status" value="1"/>
</dbReference>
<accession>A0A956NI71</accession>
<reference evidence="2" key="1">
    <citation type="submission" date="2020-04" db="EMBL/GenBank/DDBJ databases">
        <authorList>
            <person name="Zhang T."/>
        </authorList>
    </citation>
    <scope>NUCLEOTIDE SEQUENCE</scope>
    <source>
        <strain evidence="2">HKST-UBA02</strain>
    </source>
</reference>
<organism evidence="2 3">
    <name type="scientific">Eiseniibacteriota bacterium</name>
    <dbReference type="NCBI Taxonomy" id="2212470"/>
    <lineage>
        <taxon>Bacteria</taxon>
        <taxon>Candidatus Eiseniibacteriota</taxon>
    </lineage>
</organism>